<dbReference type="AlphaFoldDB" id="A0A1N7LRI6"/>
<dbReference type="OrthoDB" id="4291430at2"/>
<dbReference type="EMBL" id="FTOI01000006">
    <property type="protein sequence ID" value="SIS76379.1"/>
    <property type="molecule type" value="Genomic_DNA"/>
</dbReference>
<sequence length="353" mass="41525">MKKIVYIELDTHAEIAANFMELMHDSNEFAVDYYFSEKILKQIGKHNSNIFSTKNSELMNQLKIQNYDLVIIGTVHRYFNVFTAICQQFNTSVIVHNLNFAKISRFQLFKNIFKKDVKYRLKLLFKEGLLSAPQVFKKANNLLVLDDHLLAEDLGLDLKFLPVFFWNKFEIPRKSLFVIVIPGTVSQERRDYFHILNSIKTFKNGTYFQFVFLGKAANKELLWLREFEKNKPQNISVKYFTEKVSQHIFDDWMKEAAILWCPIQTETAFFSNKEWYGKTKMSGNIGDAIKYGKIAIFPENYANSQAFIIPENTNIEEQLFTYGKLMNDDFQKKFNKEKIASELEKTLQTFIKT</sequence>
<protein>
    <recommendedName>
        <fullName evidence="3">Glycosyltransferase involved in cell wall biosynthesis</fullName>
    </recommendedName>
</protein>
<name>A0A1N7LRI6_9FLAO</name>
<keyword evidence="2" id="KW-1185">Reference proteome</keyword>
<reference evidence="2" key="1">
    <citation type="submission" date="2017-01" db="EMBL/GenBank/DDBJ databases">
        <authorList>
            <person name="Varghese N."/>
            <person name="Submissions S."/>
        </authorList>
    </citation>
    <scope>NUCLEOTIDE SEQUENCE [LARGE SCALE GENOMIC DNA]</scope>
    <source>
        <strain evidence="2">DSM 23145</strain>
    </source>
</reference>
<dbReference type="Proteomes" id="UP000185839">
    <property type="component" value="Unassembled WGS sequence"/>
</dbReference>
<evidence type="ECO:0000313" key="1">
    <source>
        <dbReference type="EMBL" id="SIS76379.1"/>
    </source>
</evidence>
<evidence type="ECO:0008006" key="3">
    <source>
        <dbReference type="Google" id="ProtNLM"/>
    </source>
</evidence>
<dbReference type="STRING" id="713588.SAMN05421789_10617"/>
<proteinExistence type="predicted"/>
<accession>A0A1N7LRI6</accession>
<evidence type="ECO:0000313" key="2">
    <source>
        <dbReference type="Proteomes" id="UP000185839"/>
    </source>
</evidence>
<dbReference type="RefSeq" id="WP_076386887.1">
    <property type="nucleotide sequence ID" value="NZ_FTOI01000006.1"/>
</dbReference>
<gene>
    <name evidence="1" type="ORF">SAMN05421789_10617</name>
</gene>
<organism evidence="1 2">
    <name type="scientific">Kaistella chaponensis</name>
    <dbReference type="NCBI Taxonomy" id="713588"/>
    <lineage>
        <taxon>Bacteria</taxon>
        <taxon>Pseudomonadati</taxon>
        <taxon>Bacteroidota</taxon>
        <taxon>Flavobacteriia</taxon>
        <taxon>Flavobacteriales</taxon>
        <taxon>Weeksellaceae</taxon>
        <taxon>Chryseobacterium group</taxon>
        <taxon>Kaistella</taxon>
    </lineage>
</organism>